<dbReference type="AlphaFoldDB" id="C1FF14"/>
<dbReference type="GeneID" id="8249959"/>
<proteinExistence type="predicted"/>
<evidence type="ECO:0000313" key="3">
    <source>
        <dbReference type="Proteomes" id="UP000002009"/>
    </source>
</evidence>
<evidence type="ECO:0000313" key="2">
    <source>
        <dbReference type="EMBL" id="ACO68668.1"/>
    </source>
</evidence>
<dbReference type="KEGG" id="mis:MICPUN_54792"/>
<dbReference type="eggNOG" id="ENOG502S7BP">
    <property type="taxonomic scope" value="Eukaryota"/>
</dbReference>
<dbReference type="EMBL" id="CP001574">
    <property type="protein sequence ID" value="ACO68668.1"/>
    <property type="molecule type" value="Genomic_DNA"/>
</dbReference>
<reference evidence="2 3" key="1">
    <citation type="journal article" date="2009" name="Science">
        <title>Green evolution and dynamic adaptations revealed by genomes of the marine picoeukaryotes Micromonas.</title>
        <authorList>
            <person name="Worden A.Z."/>
            <person name="Lee J.H."/>
            <person name="Mock T."/>
            <person name="Rouze P."/>
            <person name="Simmons M.P."/>
            <person name="Aerts A.L."/>
            <person name="Allen A.E."/>
            <person name="Cuvelier M.L."/>
            <person name="Derelle E."/>
            <person name="Everett M.V."/>
            <person name="Foulon E."/>
            <person name="Grimwood J."/>
            <person name="Gundlach H."/>
            <person name="Henrissat B."/>
            <person name="Napoli C."/>
            <person name="McDonald S.M."/>
            <person name="Parker M.S."/>
            <person name="Rombauts S."/>
            <person name="Salamov A."/>
            <person name="Von Dassow P."/>
            <person name="Badger J.H."/>
            <person name="Coutinho P.M."/>
            <person name="Demir E."/>
            <person name="Dubchak I."/>
            <person name="Gentemann C."/>
            <person name="Eikrem W."/>
            <person name="Gready J.E."/>
            <person name="John U."/>
            <person name="Lanier W."/>
            <person name="Lindquist E.A."/>
            <person name="Lucas S."/>
            <person name="Mayer K.F."/>
            <person name="Moreau H."/>
            <person name="Not F."/>
            <person name="Otillar R."/>
            <person name="Panaud O."/>
            <person name="Pangilinan J."/>
            <person name="Paulsen I."/>
            <person name="Piegu B."/>
            <person name="Poliakov A."/>
            <person name="Robbens S."/>
            <person name="Schmutz J."/>
            <person name="Toulza E."/>
            <person name="Wyss T."/>
            <person name="Zelensky A."/>
            <person name="Zhou K."/>
            <person name="Armbrust E.V."/>
            <person name="Bhattacharya D."/>
            <person name="Goodenough U.W."/>
            <person name="Van de Peer Y."/>
            <person name="Grigoriev I.V."/>
        </authorList>
    </citation>
    <scope>NUCLEOTIDE SEQUENCE [LARGE SCALE GENOMIC DNA]</scope>
    <source>
        <strain evidence="3">RCC299 / NOUM17</strain>
    </source>
</reference>
<dbReference type="Proteomes" id="UP000002009">
    <property type="component" value="Chromosome 1"/>
</dbReference>
<protein>
    <submittedName>
        <fullName evidence="2">Uncharacterized protein</fullName>
    </submittedName>
</protein>
<feature type="region of interest" description="Disordered" evidence="1">
    <location>
        <begin position="123"/>
        <end position="156"/>
    </location>
</feature>
<feature type="compositionally biased region" description="Low complexity" evidence="1">
    <location>
        <begin position="34"/>
        <end position="46"/>
    </location>
</feature>
<feature type="compositionally biased region" description="Basic and acidic residues" evidence="1">
    <location>
        <begin position="392"/>
        <end position="412"/>
    </location>
</feature>
<feature type="region of interest" description="Disordered" evidence="1">
    <location>
        <begin position="18"/>
        <end position="69"/>
    </location>
</feature>
<sequence length="412" mass="43798">MTTTSGGCSITAARGRALGGAGVDRTRLVRSRRAASAAARASSSSSNPPGVEGEDKRRPSCRSRSTSTVPLSRIAGACTAAMLSASVGGAMPVLTPPPAAALGEYGSGLGYFQRLEAERAISEEPVPLSRRSERRASSPPAGASANATRGIPLSLGADDDDVAESNVAYTEPDFSDAVSSFGDPRRDPSLEEVRASRLRRAAFQWSVIAAVAYNAYRARTRGSDVTKRLGLEGKAATQLAGTRWRLTLDIGRERGTWMPPEWGASGFRVILPMAVELGANGVVTPIAIGGFAPMTVSAGKWRLEGDALKFDVKTSGMAKGDVTLPEDSLHFRTAAWGGTMASRGNLMLLQTRFGFRREWRMVGVFKAEPLLDDDEDDDDRKGGEGGEGGGDEESRERRVLLESMRVTERKTS</sequence>
<dbReference type="OrthoDB" id="45740at2759"/>
<organism evidence="2 3">
    <name type="scientific">Micromonas commoda (strain RCC299 / NOUM17 / CCMP2709)</name>
    <name type="common">Picoplanktonic green alga</name>
    <dbReference type="NCBI Taxonomy" id="296587"/>
    <lineage>
        <taxon>Eukaryota</taxon>
        <taxon>Viridiplantae</taxon>
        <taxon>Chlorophyta</taxon>
        <taxon>Mamiellophyceae</taxon>
        <taxon>Mamiellales</taxon>
        <taxon>Mamiellaceae</taxon>
        <taxon>Micromonas</taxon>
    </lineage>
</organism>
<feature type="compositionally biased region" description="Low complexity" evidence="1">
    <location>
        <begin position="137"/>
        <end position="147"/>
    </location>
</feature>
<evidence type="ECO:0000256" key="1">
    <source>
        <dbReference type="SAM" id="MobiDB-lite"/>
    </source>
</evidence>
<keyword evidence="3" id="KW-1185">Reference proteome</keyword>
<gene>
    <name evidence="2" type="ORF">MICPUN_54792</name>
</gene>
<feature type="region of interest" description="Disordered" evidence="1">
    <location>
        <begin position="370"/>
        <end position="412"/>
    </location>
</feature>
<dbReference type="RefSeq" id="XP_002507410.1">
    <property type="nucleotide sequence ID" value="XM_002507364.1"/>
</dbReference>
<name>C1FF14_MICCC</name>
<dbReference type="InParanoid" id="C1FF14"/>
<accession>C1FF14</accession>